<keyword evidence="2" id="KW-0809">Transit peptide</keyword>
<dbReference type="AlphaFoldDB" id="G0WB54"/>
<evidence type="ECO:0000256" key="3">
    <source>
        <dbReference type="ARBA" id="ARBA00031834"/>
    </source>
</evidence>
<dbReference type="STRING" id="1071378.G0WB54"/>
<feature type="domain" description="CP-type G" evidence="4">
    <location>
        <begin position="110"/>
        <end position="305"/>
    </location>
</feature>
<dbReference type="PANTHER" id="PTHR46434:SF1">
    <property type="entry name" value="GENETIC INTERACTOR OF PROHIBITINS 3, MITOCHONDRIAL"/>
    <property type="match status" value="1"/>
</dbReference>
<dbReference type="GO" id="GO:0005743">
    <property type="term" value="C:mitochondrial inner membrane"/>
    <property type="evidence" value="ECO:0007669"/>
    <property type="project" value="EnsemblFungi"/>
</dbReference>
<dbReference type="eggNOG" id="ENOG502S0UP">
    <property type="taxonomic scope" value="Eukaryota"/>
</dbReference>
<evidence type="ECO:0000256" key="1">
    <source>
        <dbReference type="ARBA" id="ARBA00018901"/>
    </source>
</evidence>
<dbReference type="InterPro" id="IPR050896">
    <property type="entry name" value="Mito_lipid_metab_GTPase"/>
</dbReference>
<dbReference type="GeneID" id="11498864"/>
<organism evidence="5 6">
    <name type="scientific">Naumovozyma dairenensis (strain ATCC 10597 / BCRC 20456 / CBS 421 / NBRC 0211 / NRRL Y-12639)</name>
    <name type="common">Saccharomyces dairenensis</name>
    <dbReference type="NCBI Taxonomy" id="1071378"/>
    <lineage>
        <taxon>Eukaryota</taxon>
        <taxon>Fungi</taxon>
        <taxon>Dikarya</taxon>
        <taxon>Ascomycota</taxon>
        <taxon>Saccharomycotina</taxon>
        <taxon>Saccharomycetes</taxon>
        <taxon>Saccharomycetales</taxon>
        <taxon>Saccharomycetaceae</taxon>
        <taxon>Naumovozyma</taxon>
    </lineage>
</organism>
<dbReference type="PROSITE" id="PS51721">
    <property type="entry name" value="G_CP"/>
    <property type="match status" value="1"/>
</dbReference>
<dbReference type="Gene3D" id="3.40.50.300">
    <property type="entry name" value="P-loop containing nucleotide triphosphate hydrolases"/>
    <property type="match status" value="1"/>
</dbReference>
<dbReference type="KEGG" id="ndi:NDAI_0E01580"/>
<accession>G0WB54</accession>
<evidence type="ECO:0000313" key="5">
    <source>
        <dbReference type="EMBL" id="CCD24974.1"/>
    </source>
</evidence>
<dbReference type="HOGENOM" id="CLU_025792_1_0_1"/>
<proteinExistence type="predicted"/>
<sequence>MFPTLCFRNHSRKFSTSLTRWINCNSCGIELQKKDPCQVGYYQEPKTAKRPHIKSIEDLKYLLFSQDIQKLKEDEKEVIESKGANNSHLPHNPLFCKRCVDALHQNKYEMKDFQRMSFFDVVENIPRESNVLHCVPFPEFPFHLDKGILSNKHYTTSLLLTKSDQLIRHKSTLNKDVQHFLKDFTHHYMSVKTNKAIAVSALKNWNMDVLYTNLKKNSYFLGATNAGKSTLINSLLRKYLGYKVNIDKKGNIIHPEFPPDLQKNIKKFQKLQSAGVSYIPNMTRKAQPYQIGDKLIFDLPGYTANVNEVLLEDIIEKDWLELIRKTELFTDRYVKSQSYKSIKGSKNGACYTLGGIFFIVPPEGTINQIVKYIPGKPSTFRNVSKALEVFSNVHSGNGTETKHPWEQYCGITQDFCDINKFERHVLPPFQGSIEIVLKDIGYILLRTTGTYEFKGLHELWVPKGIEVCIRKPLLQLIKNNYSTNDSKVSYLSSRNDPIVSKTYVMDHDEKDTLLKMQEIFKSSSEKGKVSRKYIHEDPKILLNSENPKCLFWYFDF</sequence>
<dbReference type="RefSeq" id="XP_003670217.1">
    <property type="nucleotide sequence ID" value="XM_003670169.1"/>
</dbReference>
<gene>
    <name evidence="5" type="primary">NDAI0E01580</name>
    <name evidence="5" type="ordered locus">NDAI_0E01580</name>
</gene>
<evidence type="ECO:0000256" key="2">
    <source>
        <dbReference type="ARBA" id="ARBA00022946"/>
    </source>
</evidence>
<dbReference type="OMA" id="IIPPFYG"/>
<dbReference type="OrthoDB" id="1696305at2759"/>
<protein>
    <recommendedName>
        <fullName evidence="1">Genetic interactor of prohibitins 3, mitochondrial</fullName>
    </recommendedName>
    <alternativeName>
        <fullName evidence="3">Found in mitochondrial proteome protein 38</fullName>
    </alternativeName>
</protein>
<keyword evidence="6" id="KW-1185">Reference proteome</keyword>
<reference evidence="5 6" key="1">
    <citation type="journal article" date="2011" name="Proc. Natl. Acad. Sci. U.S.A.">
        <title>Evolutionary erosion of yeast sex chromosomes by mating-type switching accidents.</title>
        <authorList>
            <person name="Gordon J.L."/>
            <person name="Armisen D."/>
            <person name="Proux-Wera E."/>
            <person name="Oheigeartaigh S.S."/>
            <person name="Byrne K.P."/>
            <person name="Wolfe K.H."/>
        </authorList>
    </citation>
    <scope>NUCLEOTIDE SEQUENCE [LARGE SCALE GENOMIC DNA]</scope>
    <source>
        <strain evidence="6">ATCC 10597 / BCRC 20456 / CBS 421 / NBRC 0211 / NRRL Y-12639</strain>
    </source>
</reference>
<dbReference type="InterPro" id="IPR027417">
    <property type="entry name" value="P-loop_NTPase"/>
</dbReference>
<dbReference type="EMBL" id="HE580271">
    <property type="protein sequence ID" value="CCD24974.1"/>
    <property type="molecule type" value="Genomic_DNA"/>
</dbReference>
<dbReference type="InterPro" id="IPR030378">
    <property type="entry name" value="G_CP_dom"/>
</dbReference>
<dbReference type="Proteomes" id="UP000000689">
    <property type="component" value="Chromosome 5"/>
</dbReference>
<name>G0WB54_NAUDC</name>
<dbReference type="GO" id="GO:0030490">
    <property type="term" value="P:maturation of SSU-rRNA"/>
    <property type="evidence" value="ECO:0007669"/>
    <property type="project" value="EnsemblFungi"/>
</dbReference>
<dbReference type="PANTHER" id="PTHR46434">
    <property type="entry name" value="GENETIC INTERACTOR OF PROHIBITINS 3, MITOCHONDRIAL"/>
    <property type="match status" value="1"/>
</dbReference>
<dbReference type="GO" id="GO:0005525">
    <property type="term" value="F:GTP binding"/>
    <property type="evidence" value="ECO:0007669"/>
    <property type="project" value="InterPro"/>
</dbReference>
<dbReference type="SUPFAM" id="SSF52540">
    <property type="entry name" value="P-loop containing nucleoside triphosphate hydrolases"/>
    <property type="match status" value="1"/>
</dbReference>
<evidence type="ECO:0000259" key="4">
    <source>
        <dbReference type="PROSITE" id="PS51721"/>
    </source>
</evidence>
<evidence type="ECO:0000313" key="6">
    <source>
        <dbReference type="Proteomes" id="UP000000689"/>
    </source>
</evidence>